<protein>
    <submittedName>
        <fullName evidence="3">Putative nicotinamide synthase protein</fullName>
    </submittedName>
</protein>
<dbReference type="PROSITE" id="PS51142">
    <property type="entry name" value="NAS"/>
    <property type="match status" value="1"/>
</dbReference>
<reference evidence="3 4" key="1">
    <citation type="journal article" date="2009" name="BMC Genomics">
        <title>The complete genome sequence of Xanthomonas albilineans provides new insights into the reductive genome evolution of the xylem-limited Xanthomonadaceae.</title>
        <authorList>
            <person name="Pieretti I."/>
            <person name="Royer M."/>
            <person name="Barbe V."/>
            <person name="Carrere S."/>
            <person name="Koebnik R."/>
            <person name="Cociancich S."/>
            <person name="Couloux A."/>
            <person name="Darrasse A."/>
            <person name="Gouzy J."/>
            <person name="Jacques M.A."/>
            <person name="Lauber E."/>
            <person name="Manceau C."/>
            <person name="Mangenot S."/>
            <person name="Poussier S."/>
            <person name="Segurens B."/>
            <person name="Szurek B."/>
            <person name="Verdier V."/>
            <person name="Arlat M."/>
            <person name="Rott P."/>
        </authorList>
    </citation>
    <scope>NUCLEOTIDE SEQUENCE [LARGE SCALE GENOMIC DNA]</scope>
    <source>
        <strain evidence="4">GPE PC73 / CFBP 7063</strain>
    </source>
</reference>
<sequence>MLDHLSIDSHVQQLISAYNAVSCHEPLTITDTSIADFSNLWHLCQSLRNKEIAHAVCSDERLNDIKPKLLMLYAEWCYLREIQAARNIFESQDAQSAFRTLFTDLPLYERIVALEYQAVRICAGRDLKNALMIGSGPVGSTAMILQGLGLNVDCVDISAEATEISRELMRCLSIAAGMCHITSDILELRDLSKYDVIWLAGFVGVAGMKQKVIEHLSMHAAPGAFLIVRSASTPCNILYTEVQPWELDSFERYIYLQPLSFNNHSSYIVRQYNEHTAHG</sequence>
<dbReference type="Pfam" id="PF03059">
    <property type="entry name" value="NAS"/>
    <property type="match status" value="1"/>
</dbReference>
<dbReference type="eggNOG" id="ENOG5032VFW">
    <property type="taxonomic scope" value="Bacteria"/>
</dbReference>
<dbReference type="GeneID" id="57877774"/>
<dbReference type="InterPro" id="IPR029063">
    <property type="entry name" value="SAM-dependent_MTases_sf"/>
</dbReference>
<dbReference type="PANTHER" id="PTHR32266:SF12">
    <property type="entry name" value="NICOTIANAMINE SYNTHASE 3"/>
    <property type="match status" value="1"/>
</dbReference>
<evidence type="ECO:0000313" key="3">
    <source>
        <dbReference type="EMBL" id="CBA16949.1"/>
    </source>
</evidence>
<dbReference type="AlphaFoldDB" id="D2U9J7"/>
<organism evidence="3 4">
    <name type="scientific">Xanthomonas albilineans (strain GPE PC73 / CFBP 7063)</name>
    <dbReference type="NCBI Taxonomy" id="380358"/>
    <lineage>
        <taxon>Bacteria</taxon>
        <taxon>Pseudomonadati</taxon>
        <taxon>Pseudomonadota</taxon>
        <taxon>Gammaproteobacteria</taxon>
        <taxon>Lysobacterales</taxon>
        <taxon>Lysobacteraceae</taxon>
        <taxon>Xanthomonas</taxon>
    </lineage>
</organism>
<dbReference type="STRING" id="380358.XALC_2470"/>
<dbReference type="GO" id="GO:0030410">
    <property type="term" value="F:nicotianamine synthase activity"/>
    <property type="evidence" value="ECO:0007669"/>
    <property type="project" value="InterPro"/>
</dbReference>
<evidence type="ECO:0000256" key="1">
    <source>
        <dbReference type="ARBA" id="ARBA00022679"/>
    </source>
</evidence>
<dbReference type="PANTHER" id="PTHR32266">
    <property type="entry name" value="NICOTIANAMINE SYNTHASE 3"/>
    <property type="match status" value="1"/>
</dbReference>
<dbReference type="EMBL" id="FP565176">
    <property type="protein sequence ID" value="CBA16949.1"/>
    <property type="molecule type" value="Genomic_DNA"/>
</dbReference>
<gene>
    <name evidence="3" type="ordered locus">XALc_2470</name>
</gene>
<keyword evidence="2" id="KW-0949">S-adenosyl-L-methionine</keyword>
<dbReference type="OrthoDB" id="6284835at2"/>
<dbReference type="RefSeq" id="WP_012916944.1">
    <property type="nucleotide sequence ID" value="NC_013722.1"/>
</dbReference>
<keyword evidence="1" id="KW-0808">Transferase</keyword>
<keyword evidence="4" id="KW-1185">Reference proteome</keyword>
<evidence type="ECO:0000313" key="4">
    <source>
        <dbReference type="Proteomes" id="UP000001890"/>
    </source>
</evidence>
<name>D2U9J7_XANAP</name>
<dbReference type="InterPro" id="IPR004298">
    <property type="entry name" value="Nicotian_synth"/>
</dbReference>
<dbReference type="Gene3D" id="3.40.50.150">
    <property type="entry name" value="Vaccinia Virus protein VP39"/>
    <property type="match status" value="1"/>
</dbReference>
<dbReference type="KEGG" id="xal:XALC_2470"/>
<accession>D2U9J7</accession>
<dbReference type="Proteomes" id="UP000001890">
    <property type="component" value="Chromosome"/>
</dbReference>
<dbReference type="SUPFAM" id="SSF53335">
    <property type="entry name" value="S-adenosyl-L-methionine-dependent methyltransferases"/>
    <property type="match status" value="1"/>
</dbReference>
<proteinExistence type="predicted"/>
<evidence type="ECO:0000256" key="2">
    <source>
        <dbReference type="ARBA" id="ARBA00022691"/>
    </source>
</evidence>
<dbReference type="GO" id="GO:0030418">
    <property type="term" value="P:nicotianamine biosynthetic process"/>
    <property type="evidence" value="ECO:0007669"/>
    <property type="project" value="InterPro"/>
</dbReference>